<feature type="transmembrane region" description="Helical" evidence="7">
    <location>
        <begin position="391"/>
        <end position="415"/>
    </location>
</feature>
<dbReference type="RefSeq" id="WP_169943465.1">
    <property type="nucleotide sequence ID" value="NZ_CP053015.1"/>
</dbReference>
<dbReference type="Pfam" id="PF13440">
    <property type="entry name" value="Polysacc_synt_3"/>
    <property type="match status" value="1"/>
</dbReference>
<evidence type="ECO:0000313" key="8">
    <source>
        <dbReference type="EMBL" id="QJQ31248.1"/>
    </source>
</evidence>
<keyword evidence="9" id="KW-1185">Reference proteome</keyword>
<dbReference type="PANTHER" id="PTHR30250">
    <property type="entry name" value="PST FAMILY PREDICTED COLANIC ACID TRANSPORTER"/>
    <property type="match status" value="1"/>
</dbReference>
<evidence type="ECO:0000256" key="5">
    <source>
        <dbReference type="ARBA" id="ARBA00022989"/>
    </source>
</evidence>
<dbReference type="KEGG" id="slan:GV829_01335"/>
<reference evidence="8 9" key="1">
    <citation type="submission" date="2020-01" db="EMBL/GenBank/DDBJ databases">
        <title>Sphingomonas sp. strain CSW-10.</title>
        <authorList>
            <person name="Chen W.-M."/>
        </authorList>
    </citation>
    <scope>NUCLEOTIDE SEQUENCE [LARGE SCALE GENOMIC DNA]</scope>
    <source>
        <strain evidence="8 9">CSW-10</strain>
    </source>
</reference>
<evidence type="ECO:0000256" key="7">
    <source>
        <dbReference type="SAM" id="Phobius"/>
    </source>
</evidence>
<comment type="subcellular location">
    <subcellularLocation>
        <location evidence="1">Cell membrane</location>
        <topology evidence="1">Multi-pass membrane protein</topology>
    </subcellularLocation>
</comment>
<dbReference type="EMBL" id="CP053015">
    <property type="protein sequence ID" value="QJQ31248.1"/>
    <property type="molecule type" value="Genomic_DNA"/>
</dbReference>
<feature type="transmembrane region" description="Helical" evidence="7">
    <location>
        <begin position="330"/>
        <end position="353"/>
    </location>
</feature>
<keyword evidence="5 7" id="KW-1133">Transmembrane helix</keyword>
<keyword evidence="4 7" id="KW-0812">Transmembrane</keyword>
<evidence type="ECO:0000256" key="3">
    <source>
        <dbReference type="ARBA" id="ARBA00022475"/>
    </source>
</evidence>
<dbReference type="GO" id="GO:0005886">
    <property type="term" value="C:plasma membrane"/>
    <property type="evidence" value="ECO:0007669"/>
    <property type="project" value="UniProtKB-SubCell"/>
</dbReference>
<keyword evidence="3" id="KW-1003">Cell membrane</keyword>
<organism evidence="8 9">
    <name type="scientific">Sphingomonas lacunae</name>
    <dbReference type="NCBI Taxonomy" id="2698828"/>
    <lineage>
        <taxon>Bacteria</taxon>
        <taxon>Pseudomonadati</taxon>
        <taxon>Pseudomonadota</taxon>
        <taxon>Alphaproteobacteria</taxon>
        <taxon>Sphingomonadales</taxon>
        <taxon>Sphingomonadaceae</taxon>
        <taxon>Sphingomonas</taxon>
    </lineage>
</organism>
<feature type="transmembrane region" description="Helical" evidence="7">
    <location>
        <begin position="365"/>
        <end position="385"/>
    </location>
</feature>
<sequence length="427" mass="44975">MQAYLRKKIGDAPFALLSGLAAYGSAEIAVRLVRLATVVVIARQLAPDIVGVAALTLTAFELMRVLANIGVGQKIIAADAARLDATCNTAHRIFWIWCCVVAGLQLAAALFLAIVFSQPLAGAMLAVLSGVYLLMPGGLVQCYLLMREGRAGTTARTTATQTIADHLLTAALLLVWQSPWSVVMPKLLTAPIWLLLTRRARPWRPVPEAGRVPARDLLGFGISVLATEMLTAARGQLDKIIVSATLGITALGTWFFAFNAGIGIVSSLITAFGTVMFPGLCAVPSGRARSQRLRTAILLGSLIFLPVIAAQALLAPWYVPLIFGAHWAHAAPLISILCLAGVPMLLATVTTAWLRAEGRAGADVWAGLAITATTLGGLAIGVHSGQLEQAALIWTAGFALTVVPFAFYILAPALVSGRVAHFKEAHA</sequence>
<dbReference type="AlphaFoldDB" id="A0A6M4AQE6"/>
<keyword evidence="6 7" id="KW-0472">Membrane</keyword>
<comment type="similarity">
    <text evidence="2">Belongs to the polysaccharide synthase family.</text>
</comment>
<evidence type="ECO:0000256" key="4">
    <source>
        <dbReference type="ARBA" id="ARBA00022692"/>
    </source>
</evidence>
<gene>
    <name evidence="8" type="ORF">GV829_01335</name>
</gene>
<name>A0A6M4AQE6_9SPHN</name>
<feature type="transmembrane region" description="Helical" evidence="7">
    <location>
        <begin position="240"/>
        <end position="258"/>
    </location>
</feature>
<feature type="transmembrane region" description="Helical" evidence="7">
    <location>
        <begin position="50"/>
        <end position="72"/>
    </location>
</feature>
<evidence type="ECO:0000313" key="9">
    <source>
        <dbReference type="Proteomes" id="UP000503018"/>
    </source>
</evidence>
<protein>
    <submittedName>
        <fullName evidence="8">Oligosaccharide flippase family protein</fullName>
    </submittedName>
</protein>
<dbReference type="Proteomes" id="UP000503018">
    <property type="component" value="Chromosome"/>
</dbReference>
<evidence type="ECO:0000256" key="6">
    <source>
        <dbReference type="ARBA" id="ARBA00023136"/>
    </source>
</evidence>
<accession>A0A6M4AQE6</accession>
<feature type="transmembrane region" description="Helical" evidence="7">
    <location>
        <begin position="264"/>
        <end position="283"/>
    </location>
</feature>
<evidence type="ECO:0000256" key="1">
    <source>
        <dbReference type="ARBA" id="ARBA00004651"/>
    </source>
</evidence>
<feature type="transmembrane region" description="Helical" evidence="7">
    <location>
        <begin position="295"/>
        <end position="318"/>
    </location>
</feature>
<proteinExistence type="inferred from homology"/>
<dbReference type="InterPro" id="IPR050833">
    <property type="entry name" value="Poly_Biosynth_Transport"/>
</dbReference>
<evidence type="ECO:0000256" key="2">
    <source>
        <dbReference type="ARBA" id="ARBA00007430"/>
    </source>
</evidence>
<feature type="transmembrane region" description="Helical" evidence="7">
    <location>
        <begin position="122"/>
        <end position="146"/>
    </location>
</feature>
<feature type="transmembrane region" description="Helical" evidence="7">
    <location>
        <begin position="93"/>
        <end position="116"/>
    </location>
</feature>
<dbReference type="PANTHER" id="PTHR30250:SF10">
    <property type="entry name" value="LIPOPOLYSACCHARIDE BIOSYNTHESIS PROTEIN WZXC"/>
    <property type="match status" value="1"/>
</dbReference>